<evidence type="ECO:0000313" key="2">
    <source>
        <dbReference type="EMBL" id="CAH1440798.1"/>
    </source>
</evidence>
<sequence>MPHRADNIFKIQYSIGWSDPDPTLERNYLNQTRVMHNFMTPFVSKNPSGAFLNYRDLDIGVMNGDNYSEGYFKLSETGGHLLNFLLNTSTWELTDKKKVSLGTQPITLRTFSSNRSTHVFAASDRSTFIYNSSWWERENKHRQIHLGGSAQQAALAN</sequence>
<proteinExistence type="predicted"/>
<evidence type="ECO:0000259" key="1">
    <source>
        <dbReference type="Pfam" id="PF23726"/>
    </source>
</evidence>
<feature type="domain" description="RSE1/DDB1/CPSF1 second beta-propeller" evidence="1">
    <location>
        <begin position="77"/>
        <end position="133"/>
    </location>
</feature>
<organism evidence="2 3">
    <name type="scientific">Lactuca virosa</name>
    <dbReference type="NCBI Taxonomy" id="75947"/>
    <lineage>
        <taxon>Eukaryota</taxon>
        <taxon>Viridiplantae</taxon>
        <taxon>Streptophyta</taxon>
        <taxon>Embryophyta</taxon>
        <taxon>Tracheophyta</taxon>
        <taxon>Spermatophyta</taxon>
        <taxon>Magnoliopsida</taxon>
        <taxon>eudicotyledons</taxon>
        <taxon>Gunneridae</taxon>
        <taxon>Pentapetalae</taxon>
        <taxon>asterids</taxon>
        <taxon>campanulids</taxon>
        <taxon>Asterales</taxon>
        <taxon>Asteraceae</taxon>
        <taxon>Cichorioideae</taxon>
        <taxon>Cichorieae</taxon>
        <taxon>Lactucinae</taxon>
        <taxon>Lactuca</taxon>
    </lineage>
</organism>
<dbReference type="Gene3D" id="2.130.10.10">
    <property type="entry name" value="YVTN repeat-like/Quinoprotein amine dehydrogenase"/>
    <property type="match status" value="1"/>
</dbReference>
<dbReference type="AlphaFoldDB" id="A0AAU9NSF2"/>
<name>A0AAU9NSF2_9ASTR</name>
<accession>A0AAU9NSF2</accession>
<dbReference type="Proteomes" id="UP001157418">
    <property type="component" value="Unassembled WGS sequence"/>
</dbReference>
<dbReference type="PANTHER" id="PTHR32448">
    <property type="entry name" value="OS08G0158400 PROTEIN"/>
    <property type="match status" value="1"/>
</dbReference>
<comment type="caution">
    <text evidence="2">The sequence shown here is derived from an EMBL/GenBank/DDBJ whole genome shotgun (WGS) entry which is preliminary data.</text>
</comment>
<gene>
    <name evidence="2" type="ORF">LVIROSA_LOCUS26909</name>
</gene>
<dbReference type="InterPro" id="IPR015943">
    <property type="entry name" value="WD40/YVTN_repeat-like_dom_sf"/>
</dbReference>
<dbReference type="EMBL" id="CAKMRJ010005412">
    <property type="protein sequence ID" value="CAH1440798.1"/>
    <property type="molecule type" value="Genomic_DNA"/>
</dbReference>
<reference evidence="2 3" key="1">
    <citation type="submission" date="2022-01" db="EMBL/GenBank/DDBJ databases">
        <authorList>
            <person name="Xiong W."/>
            <person name="Schranz E."/>
        </authorList>
    </citation>
    <scope>NUCLEOTIDE SEQUENCE [LARGE SCALE GENOMIC DNA]</scope>
</reference>
<evidence type="ECO:0000313" key="3">
    <source>
        <dbReference type="Proteomes" id="UP001157418"/>
    </source>
</evidence>
<dbReference type="Pfam" id="PF23726">
    <property type="entry name" value="Beta-prop_RSE1_2nd"/>
    <property type="match status" value="1"/>
</dbReference>
<protein>
    <recommendedName>
        <fullName evidence="1">RSE1/DDB1/CPSF1 second beta-propeller domain-containing protein</fullName>
    </recommendedName>
</protein>
<dbReference type="InterPro" id="IPR058543">
    <property type="entry name" value="Beta-prop_RSE1/DDB1/CPSF1_2nd"/>
</dbReference>
<keyword evidence="3" id="KW-1185">Reference proteome</keyword>